<dbReference type="AlphaFoldDB" id="A0AAW0T736"/>
<organism evidence="1 2">
    <name type="scientific">Scylla paramamosain</name>
    <name type="common">Mud crab</name>
    <dbReference type="NCBI Taxonomy" id="85552"/>
    <lineage>
        <taxon>Eukaryota</taxon>
        <taxon>Metazoa</taxon>
        <taxon>Ecdysozoa</taxon>
        <taxon>Arthropoda</taxon>
        <taxon>Crustacea</taxon>
        <taxon>Multicrustacea</taxon>
        <taxon>Malacostraca</taxon>
        <taxon>Eumalacostraca</taxon>
        <taxon>Eucarida</taxon>
        <taxon>Decapoda</taxon>
        <taxon>Pleocyemata</taxon>
        <taxon>Brachyura</taxon>
        <taxon>Eubrachyura</taxon>
        <taxon>Portunoidea</taxon>
        <taxon>Portunidae</taxon>
        <taxon>Portuninae</taxon>
        <taxon>Scylla</taxon>
    </lineage>
</organism>
<dbReference type="Proteomes" id="UP001487740">
    <property type="component" value="Unassembled WGS sequence"/>
</dbReference>
<accession>A0AAW0T736</accession>
<evidence type="ECO:0000313" key="1">
    <source>
        <dbReference type="EMBL" id="KAK8383368.1"/>
    </source>
</evidence>
<dbReference type="EMBL" id="JARAKH010000037">
    <property type="protein sequence ID" value="KAK8383368.1"/>
    <property type="molecule type" value="Genomic_DNA"/>
</dbReference>
<proteinExistence type="predicted"/>
<comment type="caution">
    <text evidence="1">The sequence shown here is derived from an EMBL/GenBank/DDBJ whole genome shotgun (WGS) entry which is preliminary data.</text>
</comment>
<keyword evidence="2" id="KW-1185">Reference proteome</keyword>
<evidence type="ECO:0000313" key="2">
    <source>
        <dbReference type="Proteomes" id="UP001487740"/>
    </source>
</evidence>
<protein>
    <submittedName>
        <fullName evidence="1">Uncharacterized protein</fullName>
    </submittedName>
</protein>
<gene>
    <name evidence="1" type="ORF">O3P69_019027</name>
</gene>
<reference evidence="1 2" key="1">
    <citation type="submission" date="2023-03" db="EMBL/GenBank/DDBJ databases">
        <title>High-quality genome of Scylla paramamosain provides insights in environmental adaptation.</title>
        <authorList>
            <person name="Zhang L."/>
        </authorList>
    </citation>
    <scope>NUCLEOTIDE SEQUENCE [LARGE SCALE GENOMIC DNA]</scope>
    <source>
        <strain evidence="1">LZ_2023a</strain>
        <tissue evidence="1">Muscle</tissue>
    </source>
</reference>
<sequence>MEALLNHPTSPSSTCSIPSFVPFYPTSELWKDYYARFGMFAGANSIPEDKVAQVFLTSQTPDICKLLGTLAGQQTPPKDTNALSMEDCQFINSTCRFCQKKGHTAEVCLRKKNKAPASNTAEMQTLQVVRSILGDDPVLQQLQLNGRLFSFKVDSGAKDNFCSKQVGRVVVVLRLSAAVGLLCRKPEMLASDVAAS</sequence>
<name>A0AAW0T736_SCYPA</name>